<keyword evidence="11" id="KW-1185">Reference proteome</keyword>
<dbReference type="GO" id="GO:1901135">
    <property type="term" value="P:carbohydrate derivative metabolic process"/>
    <property type="evidence" value="ECO:0007669"/>
    <property type="project" value="InterPro"/>
</dbReference>
<feature type="site" description="Catalytically relevant" evidence="6">
    <location>
        <position position="66"/>
    </location>
</feature>
<dbReference type="PANTHER" id="PTHR42745:SF1">
    <property type="entry name" value="ARABINOSE 5-PHOSPHATE ISOMERASE KDSD"/>
    <property type="match status" value="1"/>
</dbReference>
<dbReference type="InterPro" id="IPR004800">
    <property type="entry name" value="KdsD/KpsF-type"/>
</dbReference>
<dbReference type="Pfam" id="PF01380">
    <property type="entry name" value="SIS"/>
    <property type="match status" value="1"/>
</dbReference>
<dbReference type="InterPro" id="IPR001347">
    <property type="entry name" value="SIS_dom"/>
</dbReference>
<accession>A0A1G6A160</accession>
<keyword evidence="5" id="KW-0479">Metal-binding</keyword>
<evidence type="ECO:0000256" key="1">
    <source>
        <dbReference type="ARBA" id="ARBA00008165"/>
    </source>
</evidence>
<dbReference type="CDD" id="cd05014">
    <property type="entry name" value="SIS_Kpsf"/>
    <property type="match status" value="1"/>
</dbReference>
<dbReference type="SUPFAM" id="SSF53697">
    <property type="entry name" value="SIS domain"/>
    <property type="match status" value="1"/>
</dbReference>
<dbReference type="Proteomes" id="UP000198771">
    <property type="component" value="Unassembled WGS sequence"/>
</dbReference>
<feature type="site" description="Catalytically relevant" evidence="6">
    <location>
        <position position="159"/>
    </location>
</feature>
<dbReference type="RefSeq" id="WP_244148599.1">
    <property type="nucleotide sequence ID" value="NZ_FMXO01000001.1"/>
</dbReference>
<dbReference type="InterPro" id="IPR000644">
    <property type="entry name" value="CBS_dom"/>
</dbReference>
<keyword evidence="10" id="KW-0413">Isomerase</keyword>
<feature type="site" description="Catalytically relevant" evidence="6">
    <location>
        <position position="118"/>
    </location>
</feature>
<name>A0A1G6A160_9BACT</name>
<dbReference type="GO" id="GO:0019146">
    <property type="term" value="F:arabinose-5-phosphate isomerase activity"/>
    <property type="evidence" value="ECO:0007669"/>
    <property type="project" value="UniProtKB-ARBA"/>
</dbReference>
<dbReference type="SMART" id="SM00116">
    <property type="entry name" value="CBS"/>
    <property type="match status" value="2"/>
</dbReference>
<feature type="domain" description="CBS" evidence="8">
    <location>
        <begin position="217"/>
        <end position="276"/>
    </location>
</feature>
<keyword evidence="3 7" id="KW-0129">CBS domain</keyword>
<feature type="binding site" evidence="5">
    <location>
        <position position="89"/>
    </location>
    <ligand>
        <name>Zn(2+)</name>
        <dbReference type="ChEBI" id="CHEBI:29105"/>
    </ligand>
</feature>
<comment type="similarity">
    <text evidence="1 4">Belongs to the SIS family. GutQ/KpsF subfamily.</text>
</comment>
<dbReference type="GO" id="GO:0005975">
    <property type="term" value="P:carbohydrate metabolic process"/>
    <property type="evidence" value="ECO:0007669"/>
    <property type="project" value="InterPro"/>
</dbReference>
<dbReference type="PANTHER" id="PTHR42745">
    <property type="match status" value="1"/>
</dbReference>
<feature type="site" description="Catalytically relevant" evidence="6">
    <location>
        <position position="200"/>
    </location>
</feature>
<gene>
    <name evidence="10" type="ORF">SAMN05660653_00066</name>
</gene>
<evidence type="ECO:0000256" key="4">
    <source>
        <dbReference type="PIRNR" id="PIRNR004692"/>
    </source>
</evidence>
<dbReference type="NCBIfam" id="TIGR00393">
    <property type="entry name" value="kpsF"/>
    <property type="match status" value="1"/>
</dbReference>
<proteinExistence type="inferred from homology"/>
<dbReference type="InterPro" id="IPR046342">
    <property type="entry name" value="CBS_dom_sf"/>
</dbReference>
<dbReference type="InterPro" id="IPR035474">
    <property type="entry name" value="SIS_Kpsf"/>
</dbReference>
<organism evidence="10 11">
    <name type="scientific">Desulfonatronum thiosulfatophilum</name>
    <dbReference type="NCBI Taxonomy" id="617002"/>
    <lineage>
        <taxon>Bacteria</taxon>
        <taxon>Pseudomonadati</taxon>
        <taxon>Thermodesulfobacteriota</taxon>
        <taxon>Desulfovibrionia</taxon>
        <taxon>Desulfovibrionales</taxon>
        <taxon>Desulfonatronaceae</taxon>
        <taxon>Desulfonatronum</taxon>
    </lineage>
</organism>
<dbReference type="PROSITE" id="PS51464">
    <property type="entry name" value="SIS"/>
    <property type="match status" value="1"/>
</dbReference>
<dbReference type="CDD" id="cd04604">
    <property type="entry name" value="CBS_pair_SIS_assoc"/>
    <property type="match status" value="1"/>
</dbReference>
<feature type="domain" description="SIS" evidence="9">
    <location>
        <begin position="48"/>
        <end position="191"/>
    </location>
</feature>
<dbReference type="PROSITE" id="PS51371">
    <property type="entry name" value="CBS"/>
    <property type="match status" value="2"/>
</dbReference>
<sequence>MMVREIDQLPGPLSERQDWLALGREVLDVEISGLTAVRDELGQGFLHALEVLANCSGRVVVIGLGKSGLVGRKIAATLSSTGTPAFFLHPVEGAHGDLGMIRPEDVALAISNSGETDELNAILPTLRSLGVRIVGLTRNERSSLAVLCDIVIKVAVPKEACPLGLAPTASTTAALAVGDALAVCLIHWKRFDACAFQRCHPGGALGQRLRLSICDVMHRDMLPVVRSGASLDQALSVLNEGGLGTVAVEDEAGRLAGILTDGDIRRLVCQNRLDPELAVEEVMTRAPRSAAPDQTAALALDIMESAAITVLPVVDSSGMLRGMVHLHDLLGKGRVKFSG</sequence>
<dbReference type="Gene3D" id="3.40.50.10490">
    <property type="entry name" value="Glucose-6-phosphate isomerase like protein, domain 1"/>
    <property type="match status" value="1"/>
</dbReference>
<dbReference type="GO" id="GO:0046872">
    <property type="term" value="F:metal ion binding"/>
    <property type="evidence" value="ECO:0007669"/>
    <property type="project" value="UniProtKB-KW"/>
</dbReference>
<dbReference type="AlphaFoldDB" id="A0A1G6A160"/>
<evidence type="ECO:0000256" key="7">
    <source>
        <dbReference type="PROSITE-ProRule" id="PRU00703"/>
    </source>
</evidence>
<dbReference type="EMBL" id="FMXO01000001">
    <property type="protein sequence ID" value="SDB02208.1"/>
    <property type="molecule type" value="Genomic_DNA"/>
</dbReference>
<dbReference type="Gene3D" id="3.10.580.10">
    <property type="entry name" value="CBS-domain"/>
    <property type="match status" value="1"/>
</dbReference>
<dbReference type="GO" id="GO:0097367">
    <property type="term" value="F:carbohydrate derivative binding"/>
    <property type="evidence" value="ECO:0007669"/>
    <property type="project" value="InterPro"/>
</dbReference>
<reference evidence="10 11" key="1">
    <citation type="submission" date="2016-10" db="EMBL/GenBank/DDBJ databases">
        <authorList>
            <person name="de Groot N.N."/>
        </authorList>
    </citation>
    <scope>NUCLEOTIDE SEQUENCE [LARGE SCALE GENOMIC DNA]</scope>
    <source>
        <strain evidence="10 11">ASO4-2</strain>
    </source>
</reference>
<dbReference type="Pfam" id="PF00571">
    <property type="entry name" value="CBS"/>
    <property type="match status" value="2"/>
</dbReference>
<evidence type="ECO:0000313" key="11">
    <source>
        <dbReference type="Proteomes" id="UP000198771"/>
    </source>
</evidence>
<evidence type="ECO:0000313" key="10">
    <source>
        <dbReference type="EMBL" id="SDB02208.1"/>
    </source>
</evidence>
<evidence type="ECO:0000259" key="8">
    <source>
        <dbReference type="PROSITE" id="PS51371"/>
    </source>
</evidence>
<keyword evidence="5" id="KW-0862">Zinc</keyword>
<dbReference type="PIRSF" id="PIRSF004692">
    <property type="entry name" value="KdsD_KpsF"/>
    <property type="match status" value="1"/>
</dbReference>
<evidence type="ECO:0000259" key="9">
    <source>
        <dbReference type="PROSITE" id="PS51464"/>
    </source>
</evidence>
<evidence type="ECO:0000256" key="3">
    <source>
        <dbReference type="ARBA" id="ARBA00023122"/>
    </source>
</evidence>
<dbReference type="FunFam" id="3.40.50.10490:FF:000011">
    <property type="entry name" value="Arabinose 5-phosphate isomerase"/>
    <property type="match status" value="1"/>
</dbReference>
<feature type="domain" description="CBS" evidence="8">
    <location>
        <begin position="283"/>
        <end position="339"/>
    </location>
</feature>
<dbReference type="STRING" id="617002.SAMN05660653_00066"/>
<evidence type="ECO:0000256" key="2">
    <source>
        <dbReference type="ARBA" id="ARBA00022737"/>
    </source>
</evidence>
<keyword evidence="2" id="KW-0677">Repeat</keyword>
<evidence type="ECO:0000256" key="6">
    <source>
        <dbReference type="PIRSR" id="PIRSR004692-3"/>
    </source>
</evidence>
<dbReference type="InterPro" id="IPR050986">
    <property type="entry name" value="GutQ/KpsF_isomerases"/>
</dbReference>
<evidence type="ECO:0000256" key="5">
    <source>
        <dbReference type="PIRSR" id="PIRSR004692-2"/>
    </source>
</evidence>
<protein>
    <submittedName>
        <fullName evidence="10">Arabinose-5-phosphate isomerase</fullName>
    </submittedName>
</protein>
<dbReference type="InterPro" id="IPR046348">
    <property type="entry name" value="SIS_dom_sf"/>
</dbReference>